<name>A0A1D6MRL0_MAIZE</name>
<reference evidence="6" key="1">
    <citation type="submission" date="2015-12" db="EMBL/GenBank/DDBJ databases">
        <title>Update maize B73 reference genome by single molecule sequencing technologies.</title>
        <authorList>
            <consortium name="Maize Genome Sequencing Project"/>
            <person name="Ware D."/>
        </authorList>
    </citation>
    <scope>NUCLEOTIDE SEQUENCE [LARGE SCALE GENOMIC DNA]</scope>
    <source>
        <tissue evidence="6">Seedling</tissue>
    </source>
</reference>
<keyword evidence="4" id="KW-0238">DNA-binding</keyword>
<evidence type="ECO:0000256" key="4">
    <source>
        <dbReference type="RuleBase" id="RU004070"/>
    </source>
</evidence>
<dbReference type="EMBL" id="CM007649">
    <property type="protein sequence ID" value="ONM31617.1"/>
    <property type="molecule type" value="Genomic_DNA"/>
</dbReference>
<dbReference type="InterPro" id="IPR031327">
    <property type="entry name" value="MCM"/>
</dbReference>
<dbReference type="SMART" id="SM00350">
    <property type="entry name" value="MCM"/>
    <property type="match status" value="1"/>
</dbReference>
<dbReference type="GO" id="GO:0005524">
    <property type="term" value="F:ATP binding"/>
    <property type="evidence" value="ECO:0007669"/>
    <property type="project" value="UniProtKB-KW"/>
</dbReference>
<dbReference type="InterPro" id="IPR027417">
    <property type="entry name" value="P-loop_NTPase"/>
</dbReference>
<dbReference type="GO" id="GO:0003677">
    <property type="term" value="F:DNA binding"/>
    <property type="evidence" value="ECO:0007669"/>
    <property type="project" value="UniProtKB-KW"/>
</dbReference>
<dbReference type="SMR" id="A0A1D6MRL0"/>
<keyword evidence="3" id="KW-0131">Cell cycle</keyword>
<feature type="domain" description="MCM C-terminal AAA(+) ATPase" evidence="5">
    <location>
        <begin position="4"/>
        <end position="103"/>
    </location>
</feature>
<dbReference type="InParanoid" id="A0A1D6MRL0"/>
<accession>A0A1D6MRL0</accession>
<evidence type="ECO:0000256" key="2">
    <source>
        <dbReference type="ARBA" id="ARBA00022840"/>
    </source>
</evidence>
<dbReference type="SUPFAM" id="SSF52540">
    <property type="entry name" value="P-loop containing nucleoside triphosphate hydrolases"/>
    <property type="match status" value="1"/>
</dbReference>
<keyword evidence="1 4" id="KW-0547">Nucleotide-binding</keyword>
<dbReference type="Pfam" id="PF00493">
    <property type="entry name" value="MCM"/>
    <property type="match status" value="1"/>
</dbReference>
<dbReference type="InterPro" id="IPR001208">
    <property type="entry name" value="MCM_dom"/>
</dbReference>
<comment type="similarity">
    <text evidence="4">Belongs to the MCM family.</text>
</comment>
<evidence type="ECO:0000256" key="1">
    <source>
        <dbReference type="ARBA" id="ARBA00022741"/>
    </source>
</evidence>
<dbReference type="PANTHER" id="PTHR11630:SF46">
    <property type="entry name" value="DNA REPLICATION LICENSING FACTOR MCM3-RELATED"/>
    <property type="match status" value="1"/>
</dbReference>
<evidence type="ECO:0000259" key="5">
    <source>
        <dbReference type="PROSITE" id="PS50051"/>
    </source>
</evidence>
<protein>
    <submittedName>
        <fullName evidence="6">DNA replication licensing factor MCM3</fullName>
    </submittedName>
</protein>
<organism evidence="6">
    <name type="scientific">Zea mays</name>
    <name type="common">Maize</name>
    <dbReference type="NCBI Taxonomy" id="4577"/>
    <lineage>
        <taxon>Eukaryota</taxon>
        <taxon>Viridiplantae</taxon>
        <taxon>Streptophyta</taxon>
        <taxon>Embryophyta</taxon>
        <taxon>Tracheophyta</taxon>
        <taxon>Spermatophyta</taxon>
        <taxon>Magnoliopsida</taxon>
        <taxon>Liliopsida</taxon>
        <taxon>Poales</taxon>
        <taxon>Poaceae</taxon>
        <taxon>PACMAD clade</taxon>
        <taxon>Panicoideae</taxon>
        <taxon>Andropogonodae</taxon>
        <taxon>Andropogoneae</taxon>
        <taxon>Tripsacinae</taxon>
        <taxon>Zea</taxon>
    </lineage>
</organism>
<dbReference type="Gene3D" id="3.40.50.300">
    <property type="entry name" value="P-loop containing nucleotide triphosphate hydrolases"/>
    <property type="match status" value="1"/>
</dbReference>
<dbReference type="AlphaFoldDB" id="A0A1D6MRL0"/>
<evidence type="ECO:0000313" key="6">
    <source>
        <dbReference type="EMBL" id="ONM31617.1"/>
    </source>
</evidence>
<dbReference type="STRING" id="4577.A0A1D6MRL0"/>
<proteinExistence type="inferred from homology"/>
<keyword evidence="2 4" id="KW-0067">ATP-binding</keyword>
<sequence length="212" mass="23652">MPWLEAGAIVLADRGVVFIDEFDKMNDQDRVAIHEVMEQKTVTIAKAGIHASLNARCSVIAAANPIYGTNIGLPDSLLSCFDLLFTVLDQMDPEIDRQISEHVARMHRYCTDDGGARSLDKEGYAEEDDGDANAAIFVKYDRMLHGQDRRRGKKSKQDRLTLKFLKKYIHYAKNLIQPRLTDEEFFGPSDDQAPKILGAGTLPKISGPSDGR</sequence>
<dbReference type="ExpressionAtlas" id="A0A1D6MRL0">
    <property type="expression patterns" value="baseline"/>
</dbReference>
<dbReference type="PANTHER" id="PTHR11630">
    <property type="entry name" value="DNA REPLICATION LICENSING FACTOR MCM FAMILY MEMBER"/>
    <property type="match status" value="1"/>
</dbReference>
<dbReference type="PRINTS" id="PR01657">
    <property type="entry name" value="MCMFAMILY"/>
</dbReference>
<evidence type="ECO:0000256" key="3">
    <source>
        <dbReference type="ARBA" id="ARBA00023306"/>
    </source>
</evidence>
<gene>
    <name evidence="6" type="ORF">ZEAMMB73_Zm00001d040595</name>
</gene>
<dbReference type="PROSITE" id="PS50051">
    <property type="entry name" value="MCM_2"/>
    <property type="match status" value="1"/>
</dbReference>